<dbReference type="EMBL" id="QYUN01000001">
    <property type="protein sequence ID" value="RJG08332.1"/>
    <property type="molecule type" value="Genomic_DNA"/>
</dbReference>
<reference evidence="2 3" key="1">
    <citation type="submission" date="2018-09" db="EMBL/GenBank/DDBJ databases">
        <authorList>
            <person name="Zhu H."/>
        </authorList>
    </citation>
    <scope>NUCLEOTIDE SEQUENCE [LARGE SCALE GENOMIC DNA]</scope>
    <source>
        <strain evidence="2 3">K2R10-39</strain>
    </source>
</reference>
<accession>A0A418X780</accession>
<dbReference type="Proteomes" id="UP000285190">
    <property type="component" value="Unassembled WGS sequence"/>
</dbReference>
<comment type="caution">
    <text evidence="2">The sequence shown here is derived from an EMBL/GenBank/DDBJ whole genome shotgun (WGS) entry which is preliminary data.</text>
</comment>
<dbReference type="AlphaFoldDB" id="A0A418X780"/>
<dbReference type="RefSeq" id="WP_119735632.1">
    <property type="nucleotide sequence ID" value="NZ_QYUN01000001.1"/>
</dbReference>
<feature type="compositionally biased region" description="Low complexity" evidence="1">
    <location>
        <begin position="58"/>
        <end position="69"/>
    </location>
</feature>
<gene>
    <name evidence="2" type="ORF">D3870_00040</name>
</gene>
<feature type="compositionally biased region" description="Basic residues" evidence="1">
    <location>
        <begin position="113"/>
        <end position="122"/>
    </location>
</feature>
<feature type="compositionally biased region" description="Polar residues" evidence="1">
    <location>
        <begin position="1"/>
        <end position="25"/>
    </location>
</feature>
<feature type="compositionally biased region" description="Low complexity" evidence="1">
    <location>
        <begin position="80"/>
        <end position="103"/>
    </location>
</feature>
<keyword evidence="3" id="KW-1185">Reference proteome</keyword>
<proteinExistence type="predicted"/>
<evidence type="ECO:0000313" key="3">
    <source>
        <dbReference type="Proteomes" id="UP000285190"/>
    </source>
</evidence>
<evidence type="ECO:0000313" key="2">
    <source>
        <dbReference type="EMBL" id="RJG08332.1"/>
    </source>
</evidence>
<feature type="region of interest" description="Disordered" evidence="1">
    <location>
        <begin position="42"/>
        <end position="133"/>
    </location>
</feature>
<feature type="region of interest" description="Disordered" evidence="1">
    <location>
        <begin position="1"/>
        <end position="29"/>
    </location>
</feature>
<evidence type="ECO:0000256" key="1">
    <source>
        <dbReference type="SAM" id="MobiDB-lite"/>
    </source>
</evidence>
<sequence>MKTAAISNPANVNSATASSAKQSGDASGLPFSELLSREVADRGAVNEAAMPATRESRPAAATPQSARPAAKSDKADSADTDTAAVAESGATAASEDAAVAAQARPSLPPTTQRKPRRPHWQPHPRNCSPWLPT</sequence>
<name>A0A418X780_9BURK</name>
<protein>
    <submittedName>
        <fullName evidence="2">Uncharacterized protein</fullName>
    </submittedName>
</protein>
<organism evidence="2 3">
    <name type="scientific">Noviherbaspirillum cavernae</name>
    <dbReference type="NCBI Taxonomy" id="2320862"/>
    <lineage>
        <taxon>Bacteria</taxon>
        <taxon>Pseudomonadati</taxon>
        <taxon>Pseudomonadota</taxon>
        <taxon>Betaproteobacteria</taxon>
        <taxon>Burkholderiales</taxon>
        <taxon>Oxalobacteraceae</taxon>
        <taxon>Noviherbaspirillum</taxon>
    </lineage>
</organism>